<evidence type="ECO:0000313" key="1">
    <source>
        <dbReference type="EMBL" id="USJ22392.1"/>
    </source>
</evidence>
<sequence>MSSKFQPVLIVGGSGVVGSQAARIIRRLHPTLPIAIGGRDLGRAEAVAREVGGAVGVSVDLSRPDLGLGDAPRFSAVVIFLKDEKLSSMRYAQRHGIPYISLSSGTFEVGPEMAQYIHAPDSAPILLASHWLAGAAIFPILDFAKAYEAIDTIRIGVLLDEEDMGGPAALADYNRITGLAPAALTVADGKFHWAGGEDSKARFRSVDGVELEATAYSPFDVMALSARTNASNIRLDLAYSVSASRRRGEPFSTEIAIDIKGRDKHGELVDRRYEIVHPQGQAPLTALGVALAVERMLGLEGGAAPAPGLYLPEVLIEPAYYVRRMKEFGASFAERTPAA</sequence>
<dbReference type="InterPro" id="IPR036291">
    <property type="entry name" value="NAD(P)-bd_dom_sf"/>
</dbReference>
<dbReference type="OrthoDB" id="3518805at2"/>
<dbReference type="Proteomes" id="UP001055460">
    <property type="component" value="Chromosome"/>
</dbReference>
<gene>
    <name evidence="1" type="ORF">NE863_13880</name>
</gene>
<accession>A0A9Q8Y719</accession>
<organism evidence="1 2">
    <name type="scientific">Ensifer adhaerens</name>
    <name type="common">Sinorhizobium morelense</name>
    <dbReference type="NCBI Taxonomy" id="106592"/>
    <lineage>
        <taxon>Bacteria</taxon>
        <taxon>Pseudomonadati</taxon>
        <taxon>Pseudomonadota</taxon>
        <taxon>Alphaproteobacteria</taxon>
        <taxon>Hyphomicrobiales</taxon>
        <taxon>Rhizobiaceae</taxon>
        <taxon>Sinorhizobium/Ensifer group</taxon>
        <taxon>Ensifer</taxon>
    </lineage>
</organism>
<name>A0A9Q8Y719_ENSAD</name>
<protein>
    <submittedName>
        <fullName evidence="1">NAD(P)-dependent oxidoreductase</fullName>
    </submittedName>
</protein>
<dbReference type="EMBL" id="CP098807">
    <property type="protein sequence ID" value="USJ22392.1"/>
    <property type="molecule type" value="Genomic_DNA"/>
</dbReference>
<dbReference type="RefSeq" id="WP_090299854.1">
    <property type="nucleotide sequence ID" value="NZ_CAXURO020000001.1"/>
</dbReference>
<dbReference type="SUPFAM" id="SSF51735">
    <property type="entry name" value="NAD(P)-binding Rossmann-fold domains"/>
    <property type="match status" value="1"/>
</dbReference>
<dbReference type="AlphaFoldDB" id="A0A9Q8Y719"/>
<proteinExistence type="predicted"/>
<evidence type="ECO:0000313" key="2">
    <source>
        <dbReference type="Proteomes" id="UP001055460"/>
    </source>
</evidence>
<dbReference type="Gene3D" id="3.40.50.720">
    <property type="entry name" value="NAD(P)-binding Rossmann-like Domain"/>
    <property type="match status" value="1"/>
</dbReference>
<reference evidence="1" key="1">
    <citation type="submission" date="2022-06" db="EMBL/GenBank/DDBJ databases">
        <title>Physiological and biochemical characterization and genomic elucidation of a strain of the genus Ensifer adhaerens M8 that combines arsenic oxidation and chromium reduction.</title>
        <authorList>
            <person name="Li X."/>
            <person name="Yu c."/>
        </authorList>
    </citation>
    <scope>NUCLEOTIDE SEQUENCE</scope>
    <source>
        <strain evidence="1">M8</strain>
    </source>
</reference>